<dbReference type="EMBL" id="MOOB01000991">
    <property type="protein sequence ID" value="OQE27203.1"/>
    <property type="molecule type" value="Genomic_DNA"/>
</dbReference>
<dbReference type="AlphaFoldDB" id="A0A1V6TNQ5"/>
<protein>
    <submittedName>
        <fullName evidence="2">Uncharacterized protein</fullName>
    </submittedName>
</protein>
<accession>A0A1V6TNQ5</accession>
<evidence type="ECO:0000313" key="3">
    <source>
        <dbReference type="Proteomes" id="UP000191691"/>
    </source>
</evidence>
<proteinExistence type="predicted"/>
<feature type="non-terminal residue" evidence="2">
    <location>
        <position position="1"/>
    </location>
</feature>
<keyword evidence="3" id="KW-1185">Reference proteome</keyword>
<gene>
    <name evidence="2" type="ORF">PENNAL_c0991G04630</name>
</gene>
<sequence>KARSEAYLFTVRPTNYRPEDEEPGPLAHDDPRI</sequence>
<evidence type="ECO:0000256" key="1">
    <source>
        <dbReference type="SAM" id="MobiDB-lite"/>
    </source>
</evidence>
<reference evidence="3" key="1">
    <citation type="journal article" date="2017" name="Nat. Microbiol.">
        <title>Global analysis of biosynthetic gene clusters reveals vast potential of secondary metabolite production in Penicillium species.</title>
        <authorList>
            <person name="Nielsen J.C."/>
            <person name="Grijseels S."/>
            <person name="Prigent S."/>
            <person name="Ji B."/>
            <person name="Dainat J."/>
            <person name="Nielsen K.F."/>
            <person name="Frisvad J.C."/>
            <person name="Workman M."/>
            <person name="Nielsen J."/>
        </authorList>
    </citation>
    <scope>NUCLEOTIDE SEQUENCE [LARGE SCALE GENOMIC DNA]</scope>
    <source>
        <strain evidence="3">IBT 13039</strain>
    </source>
</reference>
<comment type="caution">
    <text evidence="2">The sequence shown here is derived from an EMBL/GenBank/DDBJ whole genome shotgun (WGS) entry which is preliminary data.</text>
</comment>
<organism evidence="2 3">
    <name type="scientific">Penicillium nalgiovense</name>
    <dbReference type="NCBI Taxonomy" id="60175"/>
    <lineage>
        <taxon>Eukaryota</taxon>
        <taxon>Fungi</taxon>
        <taxon>Dikarya</taxon>
        <taxon>Ascomycota</taxon>
        <taxon>Pezizomycotina</taxon>
        <taxon>Eurotiomycetes</taxon>
        <taxon>Eurotiomycetidae</taxon>
        <taxon>Eurotiales</taxon>
        <taxon>Aspergillaceae</taxon>
        <taxon>Penicillium</taxon>
    </lineage>
</organism>
<feature type="region of interest" description="Disordered" evidence="1">
    <location>
        <begin position="1"/>
        <end position="33"/>
    </location>
</feature>
<name>A0A1V6TNQ5_PENNA</name>
<evidence type="ECO:0000313" key="2">
    <source>
        <dbReference type="EMBL" id="OQE27203.1"/>
    </source>
</evidence>
<dbReference type="Proteomes" id="UP000191691">
    <property type="component" value="Unassembled WGS sequence"/>
</dbReference>